<dbReference type="GO" id="GO:0016829">
    <property type="term" value="F:lyase activity"/>
    <property type="evidence" value="ECO:0007669"/>
    <property type="project" value="UniProtKB-KW"/>
</dbReference>
<dbReference type="GO" id="GO:0016787">
    <property type="term" value="F:hydrolase activity"/>
    <property type="evidence" value="ECO:0007669"/>
    <property type="project" value="UniProtKB-KW"/>
</dbReference>
<dbReference type="PANTHER" id="PTHR22748">
    <property type="entry name" value="AP ENDONUCLEASE"/>
    <property type="match status" value="1"/>
</dbReference>
<proteinExistence type="predicted"/>
<dbReference type="InParanoid" id="A0A1D6HBI9"/>
<accession>A0A1D6HBI9</accession>
<reference evidence="5" key="1">
    <citation type="submission" date="2015-12" db="EMBL/GenBank/DDBJ databases">
        <title>Update maize B73 reference genome by single molecule sequencing technologies.</title>
        <authorList>
            <consortium name="Maize Genome Sequencing Project"/>
            <person name="Ware D."/>
        </authorList>
    </citation>
    <scope>NUCLEOTIDE SEQUENCE</scope>
    <source>
        <tissue evidence="5">Seedling</tissue>
    </source>
</reference>
<dbReference type="STRING" id="4577.A0A1D6HBI9"/>
<keyword evidence="2" id="KW-0479">Metal-binding</keyword>
<dbReference type="EMBL" id="CM000781">
    <property type="protein sequence ID" value="AQK72067.1"/>
    <property type="molecule type" value="Genomic_DNA"/>
</dbReference>
<evidence type="ECO:0000256" key="3">
    <source>
        <dbReference type="ARBA" id="ARBA00022801"/>
    </source>
</evidence>
<keyword evidence="5" id="KW-0456">Lyase</keyword>
<dbReference type="eggNOG" id="KOG1294">
    <property type="taxonomic scope" value="Eukaryota"/>
</dbReference>
<keyword evidence="4" id="KW-0460">Magnesium</keyword>
<evidence type="ECO:0000256" key="1">
    <source>
        <dbReference type="ARBA" id="ARBA00001946"/>
    </source>
</evidence>
<name>A0A1D6HBI9_MAIZE</name>
<organism evidence="5">
    <name type="scientific">Zea mays</name>
    <name type="common">Maize</name>
    <dbReference type="NCBI Taxonomy" id="4577"/>
    <lineage>
        <taxon>Eukaryota</taxon>
        <taxon>Viridiplantae</taxon>
        <taxon>Streptophyta</taxon>
        <taxon>Embryophyta</taxon>
        <taxon>Tracheophyta</taxon>
        <taxon>Spermatophyta</taxon>
        <taxon>Magnoliopsida</taxon>
        <taxon>Liliopsida</taxon>
        <taxon>Poales</taxon>
        <taxon>Poaceae</taxon>
        <taxon>PACMAD clade</taxon>
        <taxon>Panicoideae</taxon>
        <taxon>Andropogonodae</taxon>
        <taxon>Andropogoneae</taxon>
        <taxon>Tripsacinae</taxon>
        <taxon>Zea</taxon>
    </lineage>
</organism>
<dbReference type="PANTHER" id="PTHR22748:SF24">
    <property type="entry name" value="DNA-(APURINIC OR APYRIMIDINIC SITE) ENDONUCLEASE"/>
    <property type="match status" value="1"/>
</dbReference>
<protein>
    <submittedName>
        <fullName evidence="5">DNA-(Apurinic or apyrimidinic site) lyase chloroplastic</fullName>
    </submittedName>
</protein>
<dbReference type="FunFam" id="3.60.10.10:FF:000182">
    <property type="entry name" value="DNA-(Apurinic or apyrimidinic site) lyase chloroplastic"/>
    <property type="match status" value="1"/>
</dbReference>
<evidence type="ECO:0000313" key="5">
    <source>
        <dbReference type="EMBL" id="AQK72067.1"/>
    </source>
</evidence>
<dbReference type="SUPFAM" id="SSF56219">
    <property type="entry name" value="DNase I-like"/>
    <property type="match status" value="1"/>
</dbReference>
<dbReference type="PaxDb" id="4577-GRMZM2G086246_P01"/>
<dbReference type="Gene3D" id="3.60.10.10">
    <property type="entry name" value="Endonuclease/exonuclease/phosphatase"/>
    <property type="match status" value="1"/>
</dbReference>
<sequence length="136" mass="15285">MDTSITFHKMGATNDSPSGIKRIVVNMSSTSSQRGYPAQRWCAANERNVDLFKNLVHEYDYTYWSCSVARLGYSGTVVISRVQPISVQYGLGIPEHDQEGRLITLEFDDFYLVNAYVPNSGRGLRRLIKAILPSCC</sequence>
<dbReference type="SMR" id="A0A1D6HBI9"/>
<dbReference type="InterPro" id="IPR036691">
    <property type="entry name" value="Endo/exonu/phosph_ase_sf"/>
</dbReference>
<evidence type="ECO:0000256" key="2">
    <source>
        <dbReference type="ARBA" id="ARBA00022723"/>
    </source>
</evidence>
<dbReference type="GO" id="GO:0046872">
    <property type="term" value="F:metal ion binding"/>
    <property type="evidence" value="ECO:0007669"/>
    <property type="project" value="UniProtKB-KW"/>
</dbReference>
<comment type="cofactor">
    <cofactor evidence="1">
        <name>Mg(2+)</name>
        <dbReference type="ChEBI" id="CHEBI:18420"/>
    </cofactor>
</comment>
<dbReference type="InterPro" id="IPR004808">
    <property type="entry name" value="AP_endonuc_1"/>
</dbReference>
<evidence type="ECO:0000256" key="4">
    <source>
        <dbReference type="ARBA" id="ARBA00022842"/>
    </source>
</evidence>
<dbReference type="GO" id="GO:0004518">
    <property type="term" value="F:nuclease activity"/>
    <property type="evidence" value="ECO:0007669"/>
    <property type="project" value="InterPro"/>
</dbReference>
<keyword evidence="3" id="KW-0378">Hydrolase</keyword>
<dbReference type="GO" id="GO:0006281">
    <property type="term" value="P:DNA repair"/>
    <property type="evidence" value="ECO:0007669"/>
    <property type="project" value="InterPro"/>
</dbReference>
<dbReference type="AlphaFoldDB" id="A0A1D6HBI9"/>
<gene>
    <name evidence="5" type="ORF">ZEAMMB73_Zm00001d016975</name>
</gene>